<gene>
    <name evidence="2" type="ORF">FAS41_29840</name>
</gene>
<keyword evidence="1" id="KW-0732">Signal</keyword>
<evidence type="ECO:0000313" key="2">
    <source>
        <dbReference type="EMBL" id="TLX69858.1"/>
    </source>
</evidence>
<organism evidence="2 3">
    <name type="scientific">Pseudomonas nicosulfuronedens</name>
    <dbReference type="NCBI Taxonomy" id="2571105"/>
    <lineage>
        <taxon>Bacteria</taxon>
        <taxon>Pseudomonadati</taxon>
        <taxon>Pseudomonadota</taxon>
        <taxon>Gammaproteobacteria</taxon>
        <taxon>Pseudomonadales</taxon>
        <taxon>Pseudomonadaceae</taxon>
        <taxon>Pseudomonas</taxon>
    </lineage>
</organism>
<evidence type="ECO:0000313" key="3">
    <source>
        <dbReference type="Proteomes" id="UP000306635"/>
    </source>
</evidence>
<reference evidence="2 3" key="1">
    <citation type="submission" date="2019-04" db="EMBL/GenBank/DDBJ databases">
        <authorList>
            <person name="Li M."/>
        </authorList>
    </citation>
    <scope>NUCLEOTIDE SEQUENCE [LARGE SCALE GENOMIC DNA]</scope>
    <source>
        <strain evidence="2 3">LAM1902</strain>
    </source>
</reference>
<feature type="chain" id="PRO_5024395030" evidence="1">
    <location>
        <begin position="22"/>
        <end position="104"/>
    </location>
</feature>
<dbReference type="AlphaFoldDB" id="A0A5R9QM34"/>
<dbReference type="Proteomes" id="UP000306635">
    <property type="component" value="Unassembled WGS sequence"/>
</dbReference>
<proteinExistence type="predicted"/>
<comment type="caution">
    <text evidence="2">The sequence shown here is derived from an EMBL/GenBank/DDBJ whole genome shotgun (WGS) entry which is preliminary data.</text>
</comment>
<dbReference type="EMBL" id="SWDV01000072">
    <property type="protein sequence ID" value="TLX69858.1"/>
    <property type="molecule type" value="Genomic_DNA"/>
</dbReference>
<keyword evidence="3" id="KW-1185">Reference proteome</keyword>
<sequence length="104" mass="10838">MDMTKVFACALTTLCISSTYAAVAPDEAAQLGKTLTLFGAEQHGNADGSIPAYDGGLPTSTAPAGFVKDTGKWVNPYAEEKPLYSITAANMAQYADKLTEATKA</sequence>
<accession>A0A5R9QM34</accession>
<feature type="signal peptide" evidence="1">
    <location>
        <begin position="1"/>
        <end position="21"/>
    </location>
</feature>
<protein>
    <submittedName>
        <fullName evidence="2">DUF1329 domain-containing protein</fullName>
    </submittedName>
</protein>
<evidence type="ECO:0000256" key="1">
    <source>
        <dbReference type="SAM" id="SignalP"/>
    </source>
</evidence>
<feature type="non-terminal residue" evidence="2">
    <location>
        <position position="104"/>
    </location>
</feature>
<name>A0A5R9QM34_9PSED</name>